<dbReference type="Proteomes" id="UP000059680">
    <property type="component" value="Chromosome 7"/>
</dbReference>
<sequence length="111" mass="11148">MDAPFVMTLRRLGLAAVVAGANRSSTLAAQVLEGGVGVVRDHAPEPGLRLLLLLAGSARAAPSPSPEEAGRGWCASATPSAPAVEESRHREGREACGGGRGRGGARPEVGG</sequence>
<reference evidence="2 3" key="2">
    <citation type="journal article" date="2013" name="Plant Cell Physiol.">
        <title>Rice Annotation Project Database (RAP-DB): an integrative and interactive database for rice genomics.</title>
        <authorList>
            <person name="Sakai H."/>
            <person name="Lee S.S."/>
            <person name="Tanaka T."/>
            <person name="Numa H."/>
            <person name="Kim J."/>
            <person name="Kawahara Y."/>
            <person name="Wakimoto H."/>
            <person name="Yang C.C."/>
            <person name="Iwamoto M."/>
            <person name="Abe T."/>
            <person name="Yamada Y."/>
            <person name="Muto A."/>
            <person name="Inokuchi H."/>
            <person name="Ikemura T."/>
            <person name="Matsumoto T."/>
            <person name="Sasaki T."/>
            <person name="Itoh T."/>
        </authorList>
    </citation>
    <scope>NUCLEOTIDE SEQUENCE [LARGE SCALE GENOMIC DNA]</scope>
    <source>
        <strain evidence="3">cv. Nipponbare</strain>
    </source>
</reference>
<reference evidence="2 3" key="3">
    <citation type="journal article" date="2013" name="Rice">
        <title>Improvement of the Oryza sativa Nipponbare reference genome using next generation sequence and optical map data.</title>
        <authorList>
            <person name="Kawahara Y."/>
            <person name="de la Bastide M."/>
            <person name="Hamilton J.P."/>
            <person name="Kanamori H."/>
            <person name="McCombie W.R."/>
            <person name="Ouyang S."/>
            <person name="Schwartz D.C."/>
            <person name="Tanaka T."/>
            <person name="Wu J."/>
            <person name="Zhou S."/>
            <person name="Childs K.L."/>
            <person name="Davidson R.M."/>
            <person name="Lin H."/>
            <person name="Quesada-Ocampo L."/>
            <person name="Vaillancourt B."/>
            <person name="Sakai H."/>
            <person name="Lee S.S."/>
            <person name="Kim J."/>
            <person name="Numa H."/>
            <person name="Itoh T."/>
            <person name="Buell C.R."/>
            <person name="Matsumoto T."/>
        </authorList>
    </citation>
    <scope>NUCLEOTIDE SEQUENCE [LARGE SCALE GENOMIC DNA]</scope>
    <source>
        <strain evidence="3">cv. Nipponbare</strain>
    </source>
</reference>
<feature type="compositionally biased region" description="Gly residues" evidence="1">
    <location>
        <begin position="95"/>
        <end position="111"/>
    </location>
</feature>
<feature type="region of interest" description="Disordered" evidence="1">
    <location>
        <begin position="59"/>
        <end position="111"/>
    </location>
</feature>
<feature type="non-terminal residue" evidence="2">
    <location>
        <position position="111"/>
    </location>
</feature>
<dbReference type="EMBL" id="AP014963">
    <property type="protein sequence ID" value="BAT01731.1"/>
    <property type="molecule type" value="Genomic_DNA"/>
</dbReference>
<keyword evidence="3" id="KW-1185">Reference proteome</keyword>
<evidence type="ECO:0000313" key="2">
    <source>
        <dbReference type="EMBL" id="BAT01731.1"/>
    </source>
</evidence>
<dbReference type="PaxDb" id="39947-A0A0P0X6P9"/>
<dbReference type="InParanoid" id="A0A0P0X6P9"/>
<feature type="compositionally biased region" description="Basic and acidic residues" evidence="1">
    <location>
        <begin position="85"/>
        <end position="94"/>
    </location>
</feature>
<reference evidence="3" key="1">
    <citation type="journal article" date="2005" name="Nature">
        <title>The map-based sequence of the rice genome.</title>
        <authorList>
            <consortium name="International rice genome sequencing project (IRGSP)"/>
            <person name="Matsumoto T."/>
            <person name="Wu J."/>
            <person name="Kanamori H."/>
            <person name="Katayose Y."/>
            <person name="Fujisawa M."/>
            <person name="Namiki N."/>
            <person name="Mizuno H."/>
            <person name="Yamamoto K."/>
            <person name="Antonio B.A."/>
            <person name="Baba T."/>
            <person name="Sakata K."/>
            <person name="Nagamura Y."/>
            <person name="Aoki H."/>
            <person name="Arikawa K."/>
            <person name="Arita K."/>
            <person name="Bito T."/>
            <person name="Chiden Y."/>
            <person name="Fujitsuka N."/>
            <person name="Fukunaka R."/>
            <person name="Hamada M."/>
            <person name="Harada C."/>
            <person name="Hayashi A."/>
            <person name="Hijishita S."/>
            <person name="Honda M."/>
            <person name="Hosokawa S."/>
            <person name="Ichikawa Y."/>
            <person name="Idonuma A."/>
            <person name="Iijima M."/>
            <person name="Ikeda M."/>
            <person name="Ikeno M."/>
            <person name="Ito K."/>
            <person name="Ito S."/>
            <person name="Ito T."/>
            <person name="Ito Y."/>
            <person name="Ito Y."/>
            <person name="Iwabuchi A."/>
            <person name="Kamiya K."/>
            <person name="Karasawa W."/>
            <person name="Kurita K."/>
            <person name="Katagiri S."/>
            <person name="Kikuta A."/>
            <person name="Kobayashi H."/>
            <person name="Kobayashi N."/>
            <person name="Machita K."/>
            <person name="Maehara T."/>
            <person name="Masukawa M."/>
            <person name="Mizubayashi T."/>
            <person name="Mukai Y."/>
            <person name="Nagasaki H."/>
            <person name="Nagata Y."/>
            <person name="Naito S."/>
            <person name="Nakashima M."/>
            <person name="Nakama Y."/>
            <person name="Nakamichi Y."/>
            <person name="Nakamura M."/>
            <person name="Meguro A."/>
            <person name="Negishi M."/>
            <person name="Ohta I."/>
            <person name="Ohta T."/>
            <person name="Okamoto M."/>
            <person name="Ono N."/>
            <person name="Saji S."/>
            <person name="Sakaguchi M."/>
            <person name="Sakai K."/>
            <person name="Shibata M."/>
            <person name="Shimokawa T."/>
            <person name="Song J."/>
            <person name="Takazaki Y."/>
            <person name="Terasawa K."/>
            <person name="Tsugane M."/>
            <person name="Tsuji K."/>
            <person name="Ueda S."/>
            <person name="Waki K."/>
            <person name="Yamagata H."/>
            <person name="Yamamoto M."/>
            <person name="Yamamoto S."/>
            <person name="Yamane H."/>
            <person name="Yoshiki S."/>
            <person name="Yoshihara R."/>
            <person name="Yukawa K."/>
            <person name="Zhong H."/>
            <person name="Yano M."/>
            <person name="Yuan Q."/>
            <person name="Ouyang S."/>
            <person name="Liu J."/>
            <person name="Jones K.M."/>
            <person name="Gansberger K."/>
            <person name="Moffat K."/>
            <person name="Hill J."/>
            <person name="Bera J."/>
            <person name="Fadrosh D."/>
            <person name="Jin S."/>
            <person name="Johri S."/>
            <person name="Kim M."/>
            <person name="Overton L."/>
            <person name="Reardon M."/>
            <person name="Tsitrin T."/>
            <person name="Vuong H."/>
            <person name="Weaver B."/>
            <person name="Ciecko A."/>
            <person name="Tallon L."/>
            <person name="Jackson J."/>
            <person name="Pai G."/>
            <person name="Aken S.V."/>
            <person name="Utterback T."/>
            <person name="Reidmuller S."/>
            <person name="Feldblyum T."/>
            <person name="Hsiao J."/>
            <person name="Zismann V."/>
            <person name="Iobst S."/>
            <person name="de Vazeille A.R."/>
            <person name="Buell C.R."/>
            <person name="Ying K."/>
            <person name="Li Y."/>
            <person name="Lu T."/>
            <person name="Huang Y."/>
            <person name="Zhao Q."/>
            <person name="Feng Q."/>
            <person name="Zhang L."/>
            <person name="Zhu J."/>
            <person name="Weng Q."/>
            <person name="Mu J."/>
            <person name="Lu Y."/>
            <person name="Fan D."/>
            <person name="Liu Y."/>
            <person name="Guan J."/>
            <person name="Zhang Y."/>
            <person name="Yu S."/>
            <person name="Liu X."/>
            <person name="Zhang Y."/>
            <person name="Hong G."/>
            <person name="Han B."/>
            <person name="Choisne N."/>
            <person name="Demange N."/>
            <person name="Orjeda G."/>
            <person name="Samain S."/>
            <person name="Cattolico L."/>
            <person name="Pelletier E."/>
            <person name="Couloux A."/>
            <person name="Segurens B."/>
            <person name="Wincker P."/>
            <person name="D'Hont A."/>
            <person name="Scarpelli C."/>
            <person name="Weissenbach J."/>
            <person name="Salanoubat M."/>
            <person name="Quetier F."/>
            <person name="Yu Y."/>
            <person name="Kim H.R."/>
            <person name="Rambo T."/>
            <person name="Currie J."/>
            <person name="Collura K."/>
            <person name="Luo M."/>
            <person name="Yang T."/>
            <person name="Ammiraju J.S.S."/>
            <person name="Engler F."/>
            <person name="Soderlund C."/>
            <person name="Wing R.A."/>
            <person name="Palmer L.E."/>
            <person name="de la Bastide M."/>
            <person name="Spiegel L."/>
            <person name="Nascimento L."/>
            <person name="Zutavern T."/>
            <person name="O'Shaughnessy A."/>
            <person name="Dike S."/>
            <person name="Dedhia N."/>
            <person name="Preston R."/>
            <person name="Balija V."/>
            <person name="McCombie W.R."/>
            <person name="Chow T."/>
            <person name="Chen H."/>
            <person name="Chung M."/>
            <person name="Chen C."/>
            <person name="Shaw J."/>
            <person name="Wu H."/>
            <person name="Hsiao K."/>
            <person name="Chao Y."/>
            <person name="Chu M."/>
            <person name="Cheng C."/>
            <person name="Hour A."/>
            <person name="Lee P."/>
            <person name="Lin S."/>
            <person name="Lin Y."/>
            <person name="Liou J."/>
            <person name="Liu S."/>
            <person name="Hsing Y."/>
            <person name="Raghuvanshi S."/>
            <person name="Mohanty A."/>
            <person name="Bharti A.K."/>
            <person name="Gaur A."/>
            <person name="Gupta V."/>
            <person name="Kumar D."/>
            <person name="Ravi V."/>
            <person name="Vij S."/>
            <person name="Kapur A."/>
            <person name="Khurana P."/>
            <person name="Khurana P."/>
            <person name="Khurana J.P."/>
            <person name="Tyagi A.K."/>
            <person name="Gaikwad K."/>
            <person name="Singh A."/>
            <person name="Dalal V."/>
            <person name="Srivastava S."/>
            <person name="Dixit A."/>
            <person name="Pal A.K."/>
            <person name="Ghazi I.A."/>
            <person name="Yadav M."/>
            <person name="Pandit A."/>
            <person name="Bhargava A."/>
            <person name="Sureshbabu K."/>
            <person name="Batra K."/>
            <person name="Sharma T.R."/>
            <person name="Mohapatra T."/>
            <person name="Singh N.K."/>
            <person name="Messing J."/>
            <person name="Nelson A.B."/>
            <person name="Fuks G."/>
            <person name="Kavchok S."/>
            <person name="Keizer G."/>
            <person name="Linton E."/>
            <person name="Llaca V."/>
            <person name="Song R."/>
            <person name="Tanyolac B."/>
            <person name="Young S."/>
            <person name="Ho-Il K."/>
            <person name="Hahn J.H."/>
            <person name="Sangsakoo G."/>
            <person name="Vanavichit A."/>
            <person name="de Mattos Luiz.A.T."/>
            <person name="Zimmer P.D."/>
            <person name="Malone G."/>
            <person name="Dellagostin O."/>
            <person name="de Oliveira A.C."/>
            <person name="Bevan M."/>
            <person name="Bancroft I."/>
            <person name="Minx P."/>
            <person name="Cordum H."/>
            <person name="Wilson R."/>
            <person name="Cheng Z."/>
            <person name="Jin W."/>
            <person name="Jiang J."/>
            <person name="Leong S.A."/>
            <person name="Iwama H."/>
            <person name="Gojobori T."/>
            <person name="Itoh T."/>
            <person name="Niimura Y."/>
            <person name="Fujii Y."/>
            <person name="Habara T."/>
            <person name="Sakai H."/>
            <person name="Sato Y."/>
            <person name="Wilson G."/>
            <person name="Kumar K."/>
            <person name="McCouch S."/>
            <person name="Juretic N."/>
            <person name="Hoen D."/>
            <person name="Wright S."/>
            <person name="Bruskiewich R."/>
            <person name="Bureau T."/>
            <person name="Miyao A."/>
            <person name="Hirochika H."/>
            <person name="Nishikawa T."/>
            <person name="Kadowaki K."/>
            <person name="Sugiura M."/>
            <person name="Burr B."/>
            <person name="Sasaki T."/>
        </authorList>
    </citation>
    <scope>NUCLEOTIDE SEQUENCE [LARGE SCALE GENOMIC DNA]</scope>
    <source>
        <strain evidence="3">cv. Nipponbare</strain>
    </source>
</reference>
<name>A0A0P0X6P9_ORYSJ</name>
<evidence type="ECO:0000313" key="3">
    <source>
        <dbReference type="Proteomes" id="UP000059680"/>
    </source>
</evidence>
<accession>A0A0P0X6P9</accession>
<gene>
    <name evidence="2" type="ordered locus">Os07g0513150</name>
    <name evidence="2" type="ORF">OSNPB_070513150</name>
</gene>
<organism evidence="2 3">
    <name type="scientific">Oryza sativa subsp. japonica</name>
    <name type="common">Rice</name>
    <dbReference type="NCBI Taxonomy" id="39947"/>
    <lineage>
        <taxon>Eukaryota</taxon>
        <taxon>Viridiplantae</taxon>
        <taxon>Streptophyta</taxon>
        <taxon>Embryophyta</taxon>
        <taxon>Tracheophyta</taxon>
        <taxon>Spermatophyta</taxon>
        <taxon>Magnoliopsida</taxon>
        <taxon>Liliopsida</taxon>
        <taxon>Poales</taxon>
        <taxon>Poaceae</taxon>
        <taxon>BOP clade</taxon>
        <taxon>Oryzoideae</taxon>
        <taxon>Oryzeae</taxon>
        <taxon>Oryzinae</taxon>
        <taxon>Oryza</taxon>
        <taxon>Oryza sativa</taxon>
    </lineage>
</organism>
<evidence type="ECO:0000256" key="1">
    <source>
        <dbReference type="SAM" id="MobiDB-lite"/>
    </source>
</evidence>
<protein>
    <submittedName>
        <fullName evidence="2">Os07g0513150 protein</fullName>
    </submittedName>
</protein>
<proteinExistence type="predicted"/>
<dbReference type="Gramene" id="Os07t0513150-00">
    <property type="protein sequence ID" value="Os07t0513150-00"/>
    <property type="gene ID" value="Os07g0513150"/>
</dbReference>
<dbReference type="AlphaFoldDB" id="A0A0P0X6P9"/>